<evidence type="ECO:0000256" key="3">
    <source>
        <dbReference type="ARBA" id="ARBA00022679"/>
    </source>
</evidence>
<evidence type="ECO:0000256" key="6">
    <source>
        <dbReference type="ARBA" id="ARBA00022840"/>
    </source>
</evidence>
<keyword evidence="3" id="KW-0808">Transferase</keyword>
<keyword evidence="6" id="KW-0067">ATP-binding</keyword>
<dbReference type="InterPro" id="IPR003594">
    <property type="entry name" value="HATPase_dom"/>
</dbReference>
<evidence type="ECO:0000256" key="4">
    <source>
        <dbReference type="ARBA" id="ARBA00022741"/>
    </source>
</evidence>
<dbReference type="PRINTS" id="PR00344">
    <property type="entry name" value="BCTRLSENSOR"/>
</dbReference>
<evidence type="ECO:0000259" key="8">
    <source>
        <dbReference type="PROSITE" id="PS50109"/>
    </source>
</evidence>
<keyword evidence="7" id="KW-0902">Two-component regulatory system</keyword>
<dbReference type="EC" id="2.7.13.3" evidence="2"/>
<evidence type="ECO:0000256" key="7">
    <source>
        <dbReference type="ARBA" id="ARBA00023012"/>
    </source>
</evidence>
<dbReference type="Gene3D" id="3.30.565.10">
    <property type="entry name" value="Histidine kinase-like ATPase, C-terminal domain"/>
    <property type="match status" value="1"/>
</dbReference>
<dbReference type="PANTHER" id="PTHR42878">
    <property type="entry name" value="TWO-COMPONENT HISTIDINE KINASE"/>
    <property type="match status" value="1"/>
</dbReference>
<dbReference type="PROSITE" id="PS50109">
    <property type="entry name" value="HIS_KIN"/>
    <property type="match status" value="1"/>
</dbReference>
<keyword evidence="10" id="KW-1185">Reference proteome</keyword>
<sequence length="171" mass="18864">MALIDDMLNLTRIKAGELLYHFEQMDLELCLREAAAAVQAATPGRVIEVNAEPALPAVKADAGRIGQVAKNLLSNALKYSPGNAQVKLALYRKSDRFEISVSDHGIGIPRGKLKRVFDRFYRVDTLPKGKFEGLGLGLFIAAEIIHKHRGNIWVESEEGKGSVFYFSLPVN</sequence>
<dbReference type="InterPro" id="IPR005467">
    <property type="entry name" value="His_kinase_dom"/>
</dbReference>
<evidence type="ECO:0000313" key="9">
    <source>
        <dbReference type="EMBL" id="GAA4329224.1"/>
    </source>
</evidence>
<evidence type="ECO:0000256" key="2">
    <source>
        <dbReference type="ARBA" id="ARBA00012438"/>
    </source>
</evidence>
<protein>
    <recommendedName>
        <fullName evidence="2">histidine kinase</fullName>
        <ecNumber evidence="2">2.7.13.3</ecNumber>
    </recommendedName>
</protein>
<proteinExistence type="predicted"/>
<evidence type="ECO:0000256" key="5">
    <source>
        <dbReference type="ARBA" id="ARBA00022777"/>
    </source>
</evidence>
<dbReference type="Proteomes" id="UP001500582">
    <property type="component" value="Unassembled WGS sequence"/>
</dbReference>
<feature type="domain" description="Histidine kinase" evidence="8">
    <location>
        <begin position="1"/>
        <end position="171"/>
    </location>
</feature>
<dbReference type="InterPro" id="IPR050351">
    <property type="entry name" value="BphY/WalK/GraS-like"/>
</dbReference>
<dbReference type="SMART" id="SM00387">
    <property type="entry name" value="HATPase_c"/>
    <property type="match status" value="1"/>
</dbReference>
<organism evidence="9 10">
    <name type="scientific">Mucilaginibacter gynuensis</name>
    <dbReference type="NCBI Taxonomy" id="1302236"/>
    <lineage>
        <taxon>Bacteria</taxon>
        <taxon>Pseudomonadati</taxon>
        <taxon>Bacteroidota</taxon>
        <taxon>Sphingobacteriia</taxon>
        <taxon>Sphingobacteriales</taxon>
        <taxon>Sphingobacteriaceae</taxon>
        <taxon>Mucilaginibacter</taxon>
    </lineage>
</organism>
<comment type="caution">
    <text evidence="9">The sequence shown here is derived from an EMBL/GenBank/DDBJ whole genome shotgun (WGS) entry which is preliminary data.</text>
</comment>
<reference evidence="10" key="1">
    <citation type="journal article" date="2019" name="Int. J. Syst. Evol. Microbiol.">
        <title>The Global Catalogue of Microorganisms (GCM) 10K type strain sequencing project: providing services to taxonomists for standard genome sequencing and annotation.</title>
        <authorList>
            <consortium name="The Broad Institute Genomics Platform"/>
            <consortium name="The Broad Institute Genome Sequencing Center for Infectious Disease"/>
            <person name="Wu L."/>
            <person name="Ma J."/>
        </authorList>
    </citation>
    <scope>NUCLEOTIDE SEQUENCE [LARGE SCALE GENOMIC DNA]</scope>
    <source>
        <strain evidence="10">JCM 17705</strain>
    </source>
</reference>
<dbReference type="CDD" id="cd00075">
    <property type="entry name" value="HATPase"/>
    <property type="match status" value="1"/>
</dbReference>
<evidence type="ECO:0000313" key="10">
    <source>
        <dbReference type="Proteomes" id="UP001500582"/>
    </source>
</evidence>
<dbReference type="InterPro" id="IPR036890">
    <property type="entry name" value="HATPase_C_sf"/>
</dbReference>
<accession>A0ABP8GSD1</accession>
<dbReference type="RefSeq" id="WP_345212311.1">
    <property type="nucleotide sequence ID" value="NZ_BAABFT010000009.1"/>
</dbReference>
<keyword evidence="4" id="KW-0547">Nucleotide-binding</keyword>
<name>A0ABP8GSD1_9SPHI</name>
<dbReference type="EMBL" id="BAABFT010000009">
    <property type="protein sequence ID" value="GAA4329224.1"/>
    <property type="molecule type" value="Genomic_DNA"/>
</dbReference>
<keyword evidence="5" id="KW-0418">Kinase</keyword>
<dbReference type="SUPFAM" id="SSF55874">
    <property type="entry name" value="ATPase domain of HSP90 chaperone/DNA topoisomerase II/histidine kinase"/>
    <property type="match status" value="1"/>
</dbReference>
<comment type="catalytic activity">
    <reaction evidence="1">
        <text>ATP + protein L-histidine = ADP + protein N-phospho-L-histidine.</text>
        <dbReference type="EC" id="2.7.13.3"/>
    </reaction>
</comment>
<dbReference type="Pfam" id="PF02518">
    <property type="entry name" value="HATPase_c"/>
    <property type="match status" value="1"/>
</dbReference>
<dbReference type="PANTHER" id="PTHR42878:SF7">
    <property type="entry name" value="SENSOR HISTIDINE KINASE GLRK"/>
    <property type="match status" value="1"/>
</dbReference>
<evidence type="ECO:0000256" key="1">
    <source>
        <dbReference type="ARBA" id="ARBA00000085"/>
    </source>
</evidence>
<dbReference type="InterPro" id="IPR004358">
    <property type="entry name" value="Sig_transdc_His_kin-like_C"/>
</dbReference>
<gene>
    <name evidence="9" type="ORF">GCM10023149_33770</name>
</gene>